<sequence length="440" mass="51337">MVNEKPRLKYWLSANNADGAYLKHVRNIFELIGYERWDGKSGTWDVMWSYEYPFSSKLSPSALKPHQLVNHFPGSGYLTSKVFLATSKFKYIPTAFNLPQEKNKFLEYANAHQDKLWVQKSNQHRGITIKSIKDLDLDASDSFVQEFVKDPFLIDGKKFDIGLYTIITSIDPLRVYVFDGDWLIRFCPQSYLPLDVHNPNKYVVGDDYTPVWQMPSLKDTFTKLKFSFKDTLLSYLRKQGHDEEKFRKELYEAVADMTLEKRSDMLRSLSRYPYGSDSFFEMVRFDFVVDSQLHIYLMEVNMSPNLSSAHFEDNAILYEQVVFNTLSLSGVVSAAKRRNTIDRFHATDRDIQVYDDICQDCSDCSADRCQLCNPCLSKSTKEMLKYAYMEQLNRMRSVKIFPKVLNPQKDVMDIAGLSEKDKLLHLWYRGMCKKDSMWCG</sequence>
<gene>
    <name evidence="1" type="ORF">CVLEPA_LOCUS3283</name>
</gene>
<proteinExistence type="predicted"/>
<dbReference type="Gene3D" id="3.30.470.20">
    <property type="entry name" value="ATP-grasp fold, B domain"/>
    <property type="match status" value="1"/>
</dbReference>
<dbReference type="PANTHER" id="PTHR47113:SF1">
    <property type="entry name" value="LD09343P"/>
    <property type="match status" value="1"/>
</dbReference>
<dbReference type="SUPFAM" id="SSF56059">
    <property type="entry name" value="Glutathione synthetase ATP-binding domain-like"/>
    <property type="match status" value="1"/>
</dbReference>
<dbReference type="InterPro" id="IPR004344">
    <property type="entry name" value="TTL/TTLL_fam"/>
</dbReference>
<reference evidence="1 2" key="1">
    <citation type="submission" date="2024-02" db="EMBL/GenBank/DDBJ databases">
        <authorList>
            <person name="Daric V."/>
            <person name="Darras S."/>
        </authorList>
    </citation>
    <scope>NUCLEOTIDE SEQUENCE [LARGE SCALE GENOMIC DNA]</scope>
</reference>
<accession>A0ABP0F196</accession>
<dbReference type="Pfam" id="PF03133">
    <property type="entry name" value="TTL"/>
    <property type="match status" value="1"/>
</dbReference>
<comment type="caution">
    <text evidence="1">The sequence shown here is derived from an EMBL/GenBank/DDBJ whole genome shotgun (WGS) entry which is preliminary data.</text>
</comment>
<keyword evidence="2" id="KW-1185">Reference proteome</keyword>
<dbReference type="PROSITE" id="PS51221">
    <property type="entry name" value="TTL"/>
    <property type="match status" value="1"/>
</dbReference>
<dbReference type="InterPro" id="IPR053317">
    <property type="entry name" value="Tubulin_polyglutamylase"/>
</dbReference>
<organism evidence="1 2">
    <name type="scientific">Clavelina lepadiformis</name>
    <name type="common">Light-bulb sea squirt</name>
    <name type="synonym">Ascidia lepadiformis</name>
    <dbReference type="NCBI Taxonomy" id="159417"/>
    <lineage>
        <taxon>Eukaryota</taxon>
        <taxon>Metazoa</taxon>
        <taxon>Chordata</taxon>
        <taxon>Tunicata</taxon>
        <taxon>Ascidiacea</taxon>
        <taxon>Aplousobranchia</taxon>
        <taxon>Clavelinidae</taxon>
        <taxon>Clavelina</taxon>
    </lineage>
</organism>
<evidence type="ECO:0000313" key="1">
    <source>
        <dbReference type="EMBL" id="CAK8673493.1"/>
    </source>
</evidence>
<dbReference type="EMBL" id="CAWYQH010000002">
    <property type="protein sequence ID" value="CAK8673493.1"/>
    <property type="molecule type" value="Genomic_DNA"/>
</dbReference>
<evidence type="ECO:0000313" key="2">
    <source>
        <dbReference type="Proteomes" id="UP001642483"/>
    </source>
</evidence>
<name>A0ABP0F196_CLALP</name>
<dbReference type="PANTHER" id="PTHR47113">
    <property type="entry name" value="LD09343P"/>
    <property type="match status" value="1"/>
</dbReference>
<protein>
    <submittedName>
        <fullName evidence="1">Uncharacterized protein</fullName>
    </submittedName>
</protein>
<dbReference type="Proteomes" id="UP001642483">
    <property type="component" value="Unassembled WGS sequence"/>
</dbReference>